<evidence type="ECO:0000313" key="2">
    <source>
        <dbReference type="Proteomes" id="UP001432322"/>
    </source>
</evidence>
<proteinExistence type="predicted"/>
<accession>A0AAV5VGM6</accession>
<name>A0AAV5VGM6_9BILA</name>
<dbReference type="EMBL" id="BTSY01000003">
    <property type="protein sequence ID" value="GMT17413.1"/>
    <property type="molecule type" value="Genomic_DNA"/>
</dbReference>
<dbReference type="GO" id="GO:0008237">
    <property type="term" value="F:metallopeptidase activity"/>
    <property type="evidence" value="ECO:0007669"/>
    <property type="project" value="InterPro"/>
</dbReference>
<sequence length="103" mass="12159">LRRANRLSRAHQNYRRRKSRQNCLRRCPNDASRTVLQHDRCGILQRGSRWDYAEEDVHNGVHYRMNGVLGQLPDFKHTFGCYDDDLMTFPETSMCPAFSEKLS</sequence>
<dbReference type="Gene3D" id="3.40.390.10">
    <property type="entry name" value="Collagenase (Catalytic Domain)"/>
    <property type="match status" value="1"/>
</dbReference>
<comment type="caution">
    <text evidence="1">The sequence shown here is derived from an EMBL/GenBank/DDBJ whole genome shotgun (WGS) entry which is preliminary data.</text>
</comment>
<keyword evidence="2" id="KW-1185">Reference proteome</keyword>
<gene>
    <name evidence="1" type="ORF">PFISCL1PPCAC_8710</name>
</gene>
<dbReference type="Proteomes" id="UP001432322">
    <property type="component" value="Unassembled WGS sequence"/>
</dbReference>
<dbReference type="AlphaFoldDB" id="A0AAV5VGM6"/>
<evidence type="ECO:0000313" key="1">
    <source>
        <dbReference type="EMBL" id="GMT17413.1"/>
    </source>
</evidence>
<reference evidence="1" key="1">
    <citation type="submission" date="2023-10" db="EMBL/GenBank/DDBJ databases">
        <title>Genome assembly of Pristionchus species.</title>
        <authorList>
            <person name="Yoshida K."/>
            <person name="Sommer R.J."/>
        </authorList>
    </citation>
    <scope>NUCLEOTIDE SEQUENCE</scope>
    <source>
        <strain evidence="1">RS5133</strain>
    </source>
</reference>
<feature type="non-terminal residue" evidence="1">
    <location>
        <position position="1"/>
    </location>
</feature>
<organism evidence="1 2">
    <name type="scientific">Pristionchus fissidentatus</name>
    <dbReference type="NCBI Taxonomy" id="1538716"/>
    <lineage>
        <taxon>Eukaryota</taxon>
        <taxon>Metazoa</taxon>
        <taxon>Ecdysozoa</taxon>
        <taxon>Nematoda</taxon>
        <taxon>Chromadorea</taxon>
        <taxon>Rhabditida</taxon>
        <taxon>Rhabditina</taxon>
        <taxon>Diplogasteromorpha</taxon>
        <taxon>Diplogasteroidea</taxon>
        <taxon>Neodiplogasteridae</taxon>
        <taxon>Pristionchus</taxon>
    </lineage>
</organism>
<protein>
    <submittedName>
        <fullName evidence="1">Uncharacterized protein</fullName>
    </submittedName>
</protein>
<dbReference type="InterPro" id="IPR024079">
    <property type="entry name" value="MetalloPept_cat_dom_sf"/>
</dbReference>